<comment type="caution">
    <text evidence="2">The sequence shown here is derived from an EMBL/GenBank/DDBJ whole genome shotgun (WGS) entry which is preliminary data.</text>
</comment>
<evidence type="ECO:0000256" key="1">
    <source>
        <dbReference type="SAM" id="MobiDB-lite"/>
    </source>
</evidence>
<evidence type="ECO:0008006" key="4">
    <source>
        <dbReference type="Google" id="ProtNLM"/>
    </source>
</evidence>
<reference evidence="2 3" key="1">
    <citation type="submission" date="2020-08" db="EMBL/GenBank/DDBJ databases">
        <title>Sequencing the genomes of 1000 actinobacteria strains.</title>
        <authorList>
            <person name="Klenk H.-P."/>
        </authorList>
    </citation>
    <scope>NUCLEOTIDE SEQUENCE [LARGE SCALE GENOMIC DNA]</scope>
    <source>
        <strain evidence="2 3">DSM 45584</strain>
    </source>
</reference>
<dbReference type="SUPFAM" id="SSF53067">
    <property type="entry name" value="Actin-like ATPase domain"/>
    <property type="match status" value="1"/>
</dbReference>
<dbReference type="AlphaFoldDB" id="A0A840Q1U7"/>
<dbReference type="InterPro" id="IPR043129">
    <property type="entry name" value="ATPase_NBD"/>
</dbReference>
<gene>
    <name evidence="2" type="ORF">BJ970_001511</name>
</gene>
<dbReference type="EMBL" id="JACHIW010000001">
    <property type="protein sequence ID" value="MBB5153977.1"/>
    <property type="molecule type" value="Genomic_DNA"/>
</dbReference>
<feature type="compositionally biased region" description="Low complexity" evidence="1">
    <location>
        <begin position="44"/>
        <end position="57"/>
    </location>
</feature>
<feature type="region of interest" description="Disordered" evidence="1">
    <location>
        <begin position="44"/>
        <end position="71"/>
    </location>
</feature>
<name>A0A840Q1U7_9PSEU</name>
<accession>A0A840Q1U7</accession>
<dbReference type="RefSeq" id="WP_184725347.1">
    <property type="nucleotide sequence ID" value="NZ_JACHIW010000001.1"/>
</dbReference>
<sequence>MDFVATEVLVGVDVGSTEIKALVADRHGGTLGFGGHPLTGTFISGAPARRGGSGRAATSRRGHRAVDCAVR</sequence>
<organism evidence="2 3">
    <name type="scientific">Saccharopolyspora phatthalungensis</name>
    <dbReference type="NCBI Taxonomy" id="664693"/>
    <lineage>
        <taxon>Bacteria</taxon>
        <taxon>Bacillati</taxon>
        <taxon>Actinomycetota</taxon>
        <taxon>Actinomycetes</taxon>
        <taxon>Pseudonocardiales</taxon>
        <taxon>Pseudonocardiaceae</taxon>
        <taxon>Saccharopolyspora</taxon>
    </lineage>
</organism>
<evidence type="ECO:0000313" key="2">
    <source>
        <dbReference type="EMBL" id="MBB5153977.1"/>
    </source>
</evidence>
<protein>
    <recommendedName>
        <fullName evidence="4">Carbohydrate kinase FGGY N-terminal domain-containing protein</fullName>
    </recommendedName>
</protein>
<dbReference type="Proteomes" id="UP000584374">
    <property type="component" value="Unassembled WGS sequence"/>
</dbReference>
<proteinExistence type="predicted"/>
<evidence type="ECO:0000313" key="3">
    <source>
        <dbReference type="Proteomes" id="UP000584374"/>
    </source>
</evidence>
<keyword evidence="3" id="KW-1185">Reference proteome</keyword>